<keyword evidence="6" id="KW-1185">Reference proteome</keyword>
<dbReference type="PANTHER" id="PTHR38465:SF1">
    <property type="entry name" value="HTH-TYPE TRANSCRIPTIONAL REGULATOR MJ1563-RELATED"/>
    <property type="match status" value="1"/>
</dbReference>
<evidence type="ECO:0000313" key="5">
    <source>
        <dbReference type="EMBL" id="MBD5780632.1"/>
    </source>
</evidence>
<dbReference type="Proteomes" id="UP000622317">
    <property type="component" value="Unassembled WGS sequence"/>
</dbReference>
<accession>A0A927F8W0</accession>
<dbReference type="RefSeq" id="WP_191617728.1">
    <property type="nucleotide sequence ID" value="NZ_JACYFG010000036.1"/>
</dbReference>
<protein>
    <recommendedName>
        <fullName evidence="4">HTH-type transcriptional regulator</fullName>
    </recommendedName>
</protein>
<dbReference type="InterPro" id="IPR026282">
    <property type="entry name" value="MJ1563"/>
</dbReference>
<evidence type="ECO:0000256" key="4">
    <source>
        <dbReference type="PIRNR" id="PIRNR006707"/>
    </source>
</evidence>
<evidence type="ECO:0000256" key="2">
    <source>
        <dbReference type="ARBA" id="ARBA00023125"/>
    </source>
</evidence>
<dbReference type="EMBL" id="JACYFG010000036">
    <property type="protein sequence ID" value="MBD5780632.1"/>
    <property type="molecule type" value="Genomic_DNA"/>
</dbReference>
<reference evidence="5" key="1">
    <citation type="submission" date="2020-09" db="EMBL/GenBank/DDBJ databases">
        <title>Pelagicoccus enzymogenes sp. nov. with an EPS production, isolated from marine sediment.</title>
        <authorList>
            <person name="Feng X."/>
        </authorList>
    </citation>
    <scope>NUCLEOTIDE SEQUENCE</scope>
    <source>
        <strain evidence="5">NFK12</strain>
    </source>
</reference>
<keyword evidence="2 4" id="KW-0238">DNA-binding</keyword>
<dbReference type="Gene3D" id="1.10.10.10">
    <property type="entry name" value="Winged helix-like DNA-binding domain superfamily/Winged helix DNA-binding domain"/>
    <property type="match status" value="1"/>
</dbReference>
<evidence type="ECO:0000313" key="6">
    <source>
        <dbReference type="Proteomes" id="UP000622317"/>
    </source>
</evidence>
<dbReference type="AlphaFoldDB" id="A0A927F8W0"/>
<dbReference type="InterPro" id="IPR036390">
    <property type="entry name" value="WH_DNA-bd_sf"/>
</dbReference>
<proteinExistence type="inferred from homology"/>
<gene>
    <name evidence="5" type="ORF">IEN85_14110</name>
</gene>
<name>A0A927F8W0_9BACT</name>
<dbReference type="InterPro" id="IPR052362">
    <property type="entry name" value="HTH-GbsR_regulator"/>
</dbReference>
<dbReference type="SUPFAM" id="SSF46785">
    <property type="entry name" value="Winged helix' DNA-binding domain"/>
    <property type="match status" value="1"/>
</dbReference>
<comment type="caution">
    <text evidence="5">The sequence shown here is derived from an EMBL/GenBank/DDBJ whole genome shotgun (WGS) entry which is preliminary data.</text>
</comment>
<keyword evidence="3 4" id="KW-0804">Transcription</keyword>
<organism evidence="5 6">
    <name type="scientific">Pelagicoccus enzymogenes</name>
    <dbReference type="NCBI Taxonomy" id="2773457"/>
    <lineage>
        <taxon>Bacteria</taxon>
        <taxon>Pseudomonadati</taxon>
        <taxon>Verrucomicrobiota</taxon>
        <taxon>Opitutia</taxon>
        <taxon>Puniceicoccales</taxon>
        <taxon>Pelagicoccaceae</taxon>
        <taxon>Pelagicoccus</taxon>
    </lineage>
</organism>
<dbReference type="PIRSF" id="PIRSF006707">
    <property type="entry name" value="MJ1563"/>
    <property type="match status" value="1"/>
</dbReference>
<evidence type="ECO:0000256" key="3">
    <source>
        <dbReference type="ARBA" id="ARBA00023163"/>
    </source>
</evidence>
<comment type="similarity">
    <text evidence="4">Belongs to the GbsR family.</text>
</comment>
<keyword evidence="1 4" id="KW-0805">Transcription regulation</keyword>
<dbReference type="InterPro" id="IPR036388">
    <property type="entry name" value="WH-like_DNA-bd_sf"/>
</dbReference>
<dbReference type="PANTHER" id="PTHR38465">
    <property type="entry name" value="HTH-TYPE TRANSCRIPTIONAL REGULATOR MJ1563-RELATED"/>
    <property type="match status" value="1"/>
</dbReference>
<sequence length="169" mass="19188">MSELAEIKDNFVTQWGALGSQWGINRTMAMIHALLLVSPKPLTTDEIMAELSISRGNANTNLRDLVSWGLIRQVILKGERKDHYEAEKDTWKIFCIVARERKRRETEPASQVLKDCIDRSKDLKSAEAKELHKQLTSLNDFVTLANTIMEKVASREQSALLPKILKVLS</sequence>
<dbReference type="GO" id="GO:0003677">
    <property type="term" value="F:DNA binding"/>
    <property type="evidence" value="ECO:0007669"/>
    <property type="project" value="UniProtKB-UniRule"/>
</dbReference>
<evidence type="ECO:0000256" key="1">
    <source>
        <dbReference type="ARBA" id="ARBA00023015"/>
    </source>
</evidence>